<dbReference type="EMBL" id="JALBCA010000103">
    <property type="protein sequence ID" value="KAI2382953.1"/>
    <property type="molecule type" value="Genomic_DNA"/>
</dbReference>
<accession>A0ACB8UQD2</accession>
<protein>
    <submittedName>
        <fullName evidence="1">Uncharacterized protein</fullName>
    </submittedName>
</protein>
<sequence>MPPIFEVQGEANPLSRQAIFNALISASSNTQIQVQTGAQQLQNWEKEASYYTLLQDIFTDYSVPDQARYLSVLQLKNGVDKYWHKTSPNALKPHIKERIKNRALDAGFVEPAAHLALHNALMIAKILRYEFPSEWQVCGPDAVTKITQLLRSSIEPGANPLHLSRILLIILQVVKELSTGRLQRIRKGFQSMTPELFRILATVYFQQVQNVFNFLDGSRVSGVEAVVVSEQSLAALKIIRRLIISGYEYPNRDSDVQQFWDLTLTHFANFITISNQKPASTDPRLVLSISKHVLQLSKLHIAMAKEHPAAFALLPQCTDMVKFYWSLVTESGKTYGTTDLSQLKIGTNGDADGDEWNLSEKLALKGLILLRACAKLAFYPAQTFKYQRAEDKQERASAVQVIKTQLFQEEFVIQVMELLVTRFFVFRASDLREWEEEPEEWEKREEEISDAWEFSIRSCAEKIFLDLIIHFKGLLVPKLLNVFYSYATPQNRDVLLKDSLYSAVGLAAACLEKPLDFNAFLLTTLIPEVQIQQPGYNILRRRIAILLGQWMPIKPGDLDREAIYRIFQHLLNKDDPHNDQVVRVTAGRQLRSVLDPYEFTAEGFLPFITPILQYLMSLIQEVMLPETKMALLETVRVVVVKMEDHIAPYADQIVTTLPSLWEQSGDEHLMKQAILTLLSSIIHSMKHESVRYHPLVLPLIQKSVEPGSESLVYLLEESLDLWCAVLAQTPAPASAHLLGLFPTLFPVFEIGTESVRQALEVVEGYILLAPREFLDGHVRFRLLTALEPFLGPNVRPRVGLVPYLASALIRIGETSPNEDEQTYVLIAESFISSRFLHTLLAGLHQAYESSLSTGPNKRFSAIDGVAETDHFSILARLAYANPRVFVTAIKAVTEPISEEETFKWMLTEWFFHFDSIGDITMKKLHTLALTHLLSINGPSSPPPTYLLNHLQSYLSIWTDVITELSDPTADSENTRGDYLISVNNNNAYSPEGKFQDNEPPETTRRRAWSLADPVHRINIRDYITEHIRALVGACGGIDQFNAEWLVNVDKEVVNEFAKLGVF</sequence>
<comment type="caution">
    <text evidence="1">The sequence shown here is derived from an EMBL/GenBank/DDBJ whole genome shotgun (WGS) entry which is preliminary data.</text>
</comment>
<proteinExistence type="predicted"/>
<name>A0ACB8UQD2_9EURO</name>
<reference evidence="1" key="1">
    <citation type="journal article" date="2022" name="bioRxiv">
        <title>Population genetic analysis of Ophidiomyces ophidiicola, the causative agent of snake fungal disease, indicates recent introductions to the USA.</title>
        <authorList>
            <person name="Ladner J.T."/>
            <person name="Palmer J.M."/>
            <person name="Ettinger C.L."/>
            <person name="Stajich J.E."/>
            <person name="Farrell T.M."/>
            <person name="Glorioso B.M."/>
            <person name="Lawson B."/>
            <person name="Price S.J."/>
            <person name="Stengle A.G."/>
            <person name="Grear D.A."/>
            <person name="Lorch J.M."/>
        </authorList>
    </citation>
    <scope>NUCLEOTIDE SEQUENCE</scope>
    <source>
        <strain evidence="1">NWHC 24266-5</strain>
    </source>
</reference>
<evidence type="ECO:0000313" key="1">
    <source>
        <dbReference type="EMBL" id="KAI2382953.1"/>
    </source>
</evidence>
<gene>
    <name evidence="1" type="ORF">LOY88_005587</name>
</gene>
<organism evidence="1">
    <name type="scientific">Ophidiomyces ophidiicola</name>
    <dbReference type="NCBI Taxonomy" id="1387563"/>
    <lineage>
        <taxon>Eukaryota</taxon>
        <taxon>Fungi</taxon>
        <taxon>Dikarya</taxon>
        <taxon>Ascomycota</taxon>
        <taxon>Pezizomycotina</taxon>
        <taxon>Eurotiomycetes</taxon>
        <taxon>Eurotiomycetidae</taxon>
        <taxon>Onygenales</taxon>
        <taxon>Onygenaceae</taxon>
        <taxon>Ophidiomyces</taxon>
    </lineage>
</organism>